<feature type="domain" description="4'-phosphopantetheinyl transferase N-terminal" evidence="4">
    <location>
        <begin position="46"/>
        <end position="129"/>
    </location>
</feature>
<comment type="similarity">
    <text evidence="1">Belongs to the P-Pant transferase superfamily. Gsp/Sfp/HetI/AcpT family.</text>
</comment>
<dbReference type="InterPro" id="IPR050559">
    <property type="entry name" value="P-Pant_transferase_sf"/>
</dbReference>
<dbReference type="GO" id="GO:0000287">
    <property type="term" value="F:magnesium ion binding"/>
    <property type="evidence" value="ECO:0007669"/>
    <property type="project" value="InterPro"/>
</dbReference>
<dbReference type="Gene3D" id="3.90.470.20">
    <property type="entry name" value="4'-phosphopantetheinyl transferase domain"/>
    <property type="match status" value="1"/>
</dbReference>
<dbReference type="RefSeq" id="WP_139981841.1">
    <property type="nucleotide sequence ID" value="NZ_CP041046.1"/>
</dbReference>
<evidence type="ECO:0000256" key="2">
    <source>
        <dbReference type="ARBA" id="ARBA00022679"/>
    </source>
</evidence>
<dbReference type="GO" id="GO:0008897">
    <property type="term" value="F:holo-[acyl-carrier-protein] synthase activity"/>
    <property type="evidence" value="ECO:0007669"/>
    <property type="project" value="InterPro"/>
</dbReference>
<keyword evidence="2 5" id="KW-0808">Transferase</keyword>
<dbReference type="InterPro" id="IPR008278">
    <property type="entry name" value="4-PPantetheinyl_Trfase_dom"/>
</dbReference>
<dbReference type="Pfam" id="PF22624">
    <property type="entry name" value="AASDHPPT_N"/>
    <property type="match status" value="1"/>
</dbReference>
<proteinExistence type="inferred from homology"/>
<dbReference type="GO" id="GO:0019878">
    <property type="term" value="P:lysine biosynthetic process via aminoadipic acid"/>
    <property type="evidence" value="ECO:0007669"/>
    <property type="project" value="TreeGrafter"/>
</dbReference>
<dbReference type="GO" id="GO:0005829">
    <property type="term" value="C:cytosol"/>
    <property type="evidence" value="ECO:0007669"/>
    <property type="project" value="TreeGrafter"/>
</dbReference>
<dbReference type="PANTHER" id="PTHR12215:SF10">
    <property type="entry name" value="L-AMINOADIPATE-SEMIALDEHYDE DEHYDROGENASE-PHOSPHOPANTETHEINYL TRANSFERASE"/>
    <property type="match status" value="1"/>
</dbReference>
<dbReference type="InterPro" id="IPR055066">
    <property type="entry name" value="AASDHPPT_N"/>
</dbReference>
<organism evidence="5 6">
    <name type="scientific">Luteibacter pinisoli</name>
    <dbReference type="NCBI Taxonomy" id="2589080"/>
    <lineage>
        <taxon>Bacteria</taxon>
        <taxon>Pseudomonadati</taxon>
        <taxon>Pseudomonadota</taxon>
        <taxon>Gammaproteobacteria</taxon>
        <taxon>Lysobacterales</taxon>
        <taxon>Rhodanobacteraceae</taxon>
        <taxon>Luteibacter</taxon>
    </lineage>
</organism>
<name>A0A4Y5Z3B0_9GAMM</name>
<dbReference type="Pfam" id="PF01648">
    <property type="entry name" value="ACPS"/>
    <property type="match status" value="1"/>
</dbReference>
<dbReference type="AlphaFoldDB" id="A0A4Y5Z3B0"/>
<dbReference type="SUPFAM" id="SSF56214">
    <property type="entry name" value="4'-phosphopantetheinyl transferase"/>
    <property type="match status" value="2"/>
</dbReference>
<keyword evidence="6" id="KW-1185">Reference proteome</keyword>
<protein>
    <submittedName>
        <fullName evidence="5">4'-phosphopantetheinyl transferase superfamily protein</fullName>
    </submittedName>
</protein>
<evidence type="ECO:0000259" key="3">
    <source>
        <dbReference type="Pfam" id="PF01648"/>
    </source>
</evidence>
<reference evidence="5 6" key="1">
    <citation type="submission" date="2019-06" db="EMBL/GenBank/DDBJ databases">
        <title>A complete genome sequence for Luteibacter pinisoli MAH-14.</title>
        <authorList>
            <person name="Baltrus D.A."/>
        </authorList>
    </citation>
    <scope>NUCLEOTIDE SEQUENCE [LARGE SCALE GENOMIC DNA]</scope>
    <source>
        <strain evidence="5 6">MAH-14</strain>
    </source>
</reference>
<dbReference type="OrthoDB" id="9808281at2"/>
<evidence type="ECO:0000256" key="1">
    <source>
        <dbReference type="ARBA" id="ARBA00010990"/>
    </source>
</evidence>
<accession>A0A4Y5Z3B0</accession>
<evidence type="ECO:0000313" key="5">
    <source>
        <dbReference type="EMBL" id="QDE39376.1"/>
    </source>
</evidence>
<dbReference type="Proteomes" id="UP000316093">
    <property type="component" value="Chromosome"/>
</dbReference>
<dbReference type="PANTHER" id="PTHR12215">
    <property type="entry name" value="PHOSPHOPANTETHEINE TRANSFERASE"/>
    <property type="match status" value="1"/>
</dbReference>
<dbReference type="InterPro" id="IPR037143">
    <property type="entry name" value="4-PPantetheinyl_Trfase_dom_sf"/>
</dbReference>
<feature type="domain" description="4'-phosphopantetheinyl transferase" evidence="3">
    <location>
        <begin position="135"/>
        <end position="198"/>
    </location>
</feature>
<dbReference type="EMBL" id="CP041046">
    <property type="protein sequence ID" value="QDE39376.1"/>
    <property type="molecule type" value="Genomic_DNA"/>
</dbReference>
<gene>
    <name evidence="5" type="ORF">FIV34_09245</name>
</gene>
<evidence type="ECO:0000313" key="6">
    <source>
        <dbReference type="Proteomes" id="UP000316093"/>
    </source>
</evidence>
<dbReference type="KEGG" id="lpy:FIV34_09245"/>
<evidence type="ECO:0000259" key="4">
    <source>
        <dbReference type="Pfam" id="PF22624"/>
    </source>
</evidence>
<sequence length="250" mass="27630">MAVKAKQDFVDRFEGAVRETGFGAFKARQAAVLIFDANRYSDTEAEAAALLDTRERTRAARFQFPSDRTTYTVAHAAWRVAIGVCLGIPAEDVPLAFTPEGQPRLHGVALSTSLSHSRSHIHSMVAIAVCTGETIGVDIETVPLKVNLLELMPVFCTPQEITTINGFPWYRREHELLRLWTRKEALLKAFGVGLLTDPAKTPAPAHEMLWPPEGCDHQPACHVRNIETGEMWLGALAAPRLVDDMVLHIL</sequence>